<keyword evidence="4 6" id="KW-1133">Transmembrane helix</keyword>
<evidence type="ECO:0000313" key="7">
    <source>
        <dbReference type="EMBL" id="QYZ69478.1"/>
    </source>
</evidence>
<accession>A0A8G1ECV2</accession>
<evidence type="ECO:0000256" key="4">
    <source>
        <dbReference type="ARBA" id="ARBA00022989"/>
    </source>
</evidence>
<evidence type="ECO:0000256" key="5">
    <source>
        <dbReference type="ARBA" id="ARBA00023136"/>
    </source>
</evidence>
<feature type="transmembrane region" description="Helical" evidence="6">
    <location>
        <begin position="143"/>
        <end position="163"/>
    </location>
</feature>
<dbReference type="EMBL" id="CP069370">
    <property type="protein sequence ID" value="QYZ69478.1"/>
    <property type="molecule type" value="Genomic_DNA"/>
</dbReference>
<evidence type="ECO:0000256" key="1">
    <source>
        <dbReference type="ARBA" id="ARBA00004141"/>
    </source>
</evidence>
<evidence type="ECO:0000256" key="3">
    <source>
        <dbReference type="ARBA" id="ARBA00022692"/>
    </source>
</evidence>
<feature type="transmembrane region" description="Helical" evidence="6">
    <location>
        <begin position="242"/>
        <end position="262"/>
    </location>
</feature>
<comment type="subcellular location">
    <subcellularLocation>
        <location evidence="1">Membrane</location>
        <topology evidence="1">Multi-pass membrane protein</topology>
    </subcellularLocation>
</comment>
<dbReference type="RefSeq" id="WP_220661696.1">
    <property type="nucleotide sequence ID" value="NZ_CP069370.1"/>
</dbReference>
<feature type="transmembrane region" description="Helical" evidence="6">
    <location>
        <begin position="89"/>
        <end position="108"/>
    </location>
</feature>
<feature type="transmembrane region" description="Helical" evidence="6">
    <location>
        <begin position="301"/>
        <end position="320"/>
    </location>
</feature>
<evidence type="ECO:0000256" key="6">
    <source>
        <dbReference type="SAM" id="Phobius"/>
    </source>
</evidence>
<proteinExistence type="inferred from homology"/>
<feature type="transmembrane region" description="Helical" evidence="6">
    <location>
        <begin position="212"/>
        <end position="236"/>
    </location>
</feature>
<name>A0A8G1ECV2_9RHOB</name>
<dbReference type="KEGG" id="nsm:JO391_17365"/>
<dbReference type="GO" id="GO:0016020">
    <property type="term" value="C:membrane"/>
    <property type="evidence" value="ECO:0007669"/>
    <property type="project" value="UniProtKB-SubCell"/>
</dbReference>
<dbReference type="Pfam" id="PF03741">
    <property type="entry name" value="TerC"/>
    <property type="match status" value="1"/>
</dbReference>
<organism evidence="7 8">
    <name type="scientific">Neotabrizicola shimadae</name>
    <dbReference type="NCBI Taxonomy" id="2807096"/>
    <lineage>
        <taxon>Bacteria</taxon>
        <taxon>Pseudomonadati</taxon>
        <taxon>Pseudomonadota</taxon>
        <taxon>Alphaproteobacteria</taxon>
        <taxon>Rhodobacterales</taxon>
        <taxon>Paracoccaceae</taxon>
        <taxon>Neotabrizicola</taxon>
    </lineage>
</organism>
<feature type="transmembrane region" description="Helical" evidence="6">
    <location>
        <begin position="13"/>
        <end position="35"/>
    </location>
</feature>
<feature type="transmembrane region" description="Helical" evidence="6">
    <location>
        <begin position="47"/>
        <end position="69"/>
    </location>
</feature>
<keyword evidence="8" id="KW-1185">Reference proteome</keyword>
<comment type="similarity">
    <text evidence="2">Belongs to the TerC family.</text>
</comment>
<sequence>MEFLTLIFLGTPVWMWLVFLSLVIALLVLDLGVLHKGGDHEIGVRESLWLSAMYITLGVAFSGFVWWQIEPSSPGATANYLTAFVVEKTLAMDNVFVIALIFTFFAIPRKYQHRVLFWGILGVIVLRGIMIGLGATLVSQYHWILYIFAAFLILTGIKMMFAGDEEHDIGDNRVLKFLRKHMRVTDGLRGNAFFVHEPEKKTGRIMRHATPLFLALVLIEIADLIFAVDSVPAVFAITTDPFVVYTSNIFAILGLRALYFALAAILHRFAYLKYALSLLLVFIGSKVFVADLFGWEKFPASWSLGITLGILAAGVIFSLWKTRGEPNVPATSEK</sequence>
<evidence type="ECO:0000256" key="2">
    <source>
        <dbReference type="ARBA" id="ARBA00007511"/>
    </source>
</evidence>
<protein>
    <submittedName>
        <fullName evidence="7">TerC family protein</fullName>
    </submittedName>
</protein>
<evidence type="ECO:0000313" key="8">
    <source>
        <dbReference type="Proteomes" id="UP000826300"/>
    </source>
</evidence>
<feature type="transmembrane region" description="Helical" evidence="6">
    <location>
        <begin position="274"/>
        <end position="295"/>
    </location>
</feature>
<reference evidence="7" key="1">
    <citation type="submission" date="2021-02" db="EMBL/GenBank/DDBJ databases">
        <title>Rhodobacter shimadae sp. nov., an aerobic anoxygenic phototrophic bacterium isolated from a hot spring.</title>
        <authorList>
            <person name="Muramatsu S."/>
            <person name="Haruta S."/>
            <person name="Hirose S."/>
            <person name="Hanada S."/>
        </authorList>
    </citation>
    <scope>NUCLEOTIDE SEQUENCE</scope>
    <source>
        <strain evidence="7">N10</strain>
    </source>
</reference>
<dbReference type="NCBIfam" id="TIGR03718">
    <property type="entry name" value="R_switched_Alx"/>
    <property type="match status" value="1"/>
</dbReference>
<dbReference type="InterPro" id="IPR005496">
    <property type="entry name" value="Integral_membrane_TerC"/>
</dbReference>
<dbReference type="PANTHER" id="PTHR30238">
    <property type="entry name" value="MEMBRANE BOUND PREDICTED REDOX MODULATOR"/>
    <property type="match status" value="1"/>
</dbReference>
<gene>
    <name evidence="7" type="ORF">JO391_17365</name>
</gene>
<dbReference type="AlphaFoldDB" id="A0A8G1ECV2"/>
<keyword evidence="3 6" id="KW-0812">Transmembrane</keyword>
<feature type="transmembrane region" description="Helical" evidence="6">
    <location>
        <begin position="115"/>
        <end position="137"/>
    </location>
</feature>
<dbReference type="Proteomes" id="UP000826300">
    <property type="component" value="Chromosome"/>
</dbReference>
<dbReference type="InterPro" id="IPR022369">
    <property type="entry name" value="Integral_membrane_TerC_rswitch"/>
</dbReference>
<dbReference type="PANTHER" id="PTHR30238:SF0">
    <property type="entry name" value="THYLAKOID MEMBRANE PROTEIN TERC, CHLOROPLASTIC"/>
    <property type="match status" value="1"/>
</dbReference>
<keyword evidence="5 6" id="KW-0472">Membrane</keyword>